<dbReference type="STRING" id="195105.CN97_13400"/>
<dbReference type="EMBL" id="JGYG01000003">
    <property type="protein sequence ID" value="KFI30539.1"/>
    <property type="molecule type" value="Genomic_DNA"/>
</dbReference>
<reference evidence="1 2" key="1">
    <citation type="submission" date="2014-03" db="EMBL/GenBank/DDBJ databases">
        <title>Genome of Haematobacter massiliensis CCUG 47968.</title>
        <authorList>
            <person name="Wang D."/>
            <person name="Wang G."/>
        </authorList>
    </citation>
    <scope>NUCLEOTIDE SEQUENCE [LARGE SCALE GENOMIC DNA]</scope>
    <source>
        <strain evidence="1 2">CCUG 47968</strain>
    </source>
</reference>
<comment type="caution">
    <text evidence="1">The sequence shown here is derived from an EMBL/GenBank/DDBJ whole genome shotgun (WGS) entry which is preliminary data.</text>
</comment>
<organism evidence="1 2">
    <name type="scientific">Haematobacter massiliensis</name>
    <dbReference type="NCBI Taxonomy" id="195105"/>
    <lineage>
        <taxon>Bacteria</taxon>
        <taxon>Pseudomonadati</taxon>
        <taxon>Pseudomonadota</taxon>
        <taxon>Alphaproteobacteria</taxon>
        <taxon>Rhodobacterales</taxon>
        <taxon>Paracoccaceae</taxon>
        <taxon>Haematobacter</taxon>
    </lineage>
</organism>
<dbReference type="AlphaFoldDB" id="A0A086Y8D9"/>
<evidence type="ECO:0000313" key="1">
    <source>
        <dbReference type="EMBL" id="KFI30539.1"/>
    </source>
</evidence>
<gene>
    <name evidence="1" type="ORF">CN97_13400</name>
</gene>
<sequence>MKRLLLPVLLCITGLAGGVAAGIALRPTPTQEEPAAPPPPALRDYARLANQFVVPVIRQGETRALIVLSLSVEVPQGRSDIVHRYEPKLRDALLQVLFDHANTGGFDGAFTEGGPMIALRAALGEAARGVVGPDALDVLVTDIVRQDSR</sequence>
<keyword evidence="1" id="KW-0282">Flagellum</keyword>
<keyword evidence="2" id="KW-1185">Reference proteome</keyword>
<dbReference type="eggNOG" id="ENOG50316FU">
    <property type="taxonomic scope" value="Bacteria"/>
</dbReference>
<keyword evidence="1" id="KW-0969">Cilium</keyword>
<accession>A0A086Y8D9</accession>
<protein>
    <submittedName>
        <fullName evidence="1">Flagellar basal body-associated protein FliL</fullName>
    </submittedName>
</protein>
<keyword evidence="1" id="KW-0966">Cell projection</keyword>
<dbReference type="RefSeq" id="WP_035709186.1">
    <property type="nucleotide sequence ID" value="NZ_CAMIFG010000102.1"/>
</dbReference>
<dbReference type="OrthoDB" id="7864548at2"/>
<dbReference type="Proteomes" id="UP000028826">
    <property type="component" value="Unassembled WGS sequence"/>
</dbReference>
<name>A0A086Y8D9_9RHOB</name>
<evidence type="ECO:0000313" key="2">
    <source>
        <dbReference type="Proteomes" id="UP000028826"/>
    </source>
</evidence>
<proteinExistence type="predicted"/>